<dbReference type="Pfam" id="PF10604">
    <property type="entry name" value="Polyketide_cyc2"/>
    <property type="match status" value="1"/>
</dbReference>
<name>A0A378TEJ0_9MYCO</name>
<gene>
    <name evidence="1" type="ORF">NCTC10821_02747</name>
</gene>
<dbReference type="SUPFAM" id="SSF55961">
    <property type="entry name" value="Bet v1-like"/>
    <property type="match status" value="1"/>
</dbReference>
<organism evidence="1 2">
    <name type="scientific">Mycolicibacterium tokaiense</name>
    <dbReference type="NCBI Taxonomy" id="39695"/>
    <lineage>
        <taxon>Bacteria</taxon>
        <taxon>Bacillati</taxon>
        <taxon>Actinomycetota</taxon>
        <taxon>Actinomycetes</taxon>
        <taxon>Mycobacteriales</taxon>
        <taxon>Mycobacteriaceae</taxon>
        <taxon>Mycolicibacterium</taxon>
    </lineage>
</organism>
<dbReference type="Gene3D" id="3.30.530.20">
    <property type="match status" value="1"/>
</dbReference>
<reference evidence="1 2" key="1">
    <citation type="submission" date="2018-06" db="EMBL/GenBank/DDBJ databases">
        <authorList>
            <consortium name="Pathogen Informatics"/>
            <person name="Doyle S."/>
        </authorList>
    </citation>
    <scope>NUCLEOTIDE SEQUENCE [LARGE SCALE GENOMIC DNA]</scope>
    <source>
        <strain evidence="1 2">NCTC10821</strain>
    </source>
</reference>
<protein>
    <submittedName>
        <fullName evidence="1">Polyketide cyclase / dehydrase and lipid transport</fullName>
    </submittedName>
</protein>
<dbReference type="AlphaFoldDB" id="A0A378TEJ0"/>
<dbReference type="InterPro" id="IPR019587">
    <property type="entry name" value="Polyketide_cyclase/dehydratase"/>
</dbReference>
<dbReference type="CDD" id="cd07821">
    <property type="entry name" value="PYR_PYL_RCAR_like"/>
    <property type="match status" value="1"/>
</dbReference>
<dbReference type="InterPro" id="IPR023393">
    <property type="entry name" value="START-like_dom_sf"/>
</dbReference>
<dbReference type="Proteomes" id="UP000254978">
    <property type="component" value="Unassembled WGS sequence"/>
</dbReference>
<dbReference type="EMBL" id="UGQT01000001">
    <property type="protein sequence ID" value="STZ59221.1"/>
    <property type="molecule type" value="Genomic_DNA"/>
</dbReference>
<evidence type="ECO:0000313" key="1">
    <source>
        <dbReference type="EMBL" id="STZ59221.1"/>
    </source>
</evidence>
<sequence>MSTGDKLVTMARWYPLEPTDATVFDTAAHIFRYERHFDADPETVWMSLTSDRCLADWGSSVQSVTWTTPRPFGIGTCREVVLPAGVARVREEFFRWDEGSGYSFFVYESNAPLFRRFAEDYAVTTDGAGTRFSWTVAIDPKSALRVPFQVLAPLLRAGFGRMAADGQRYFADS</sequence>
<evidence type="ECO:0000313" key="2">
    <source>
        <dbReference type="Proteomes" id="UP000254978"/>
    </source>
</evidence>
<accession>A0A378TEJ0</accession>
<proteinExistence type="predicted"/>
<keyword evidence="2" id="KW-1185">Reference proteome</keyword>
<dbReference type="RefSeq" id="WP_308213272.1">
    <property type="nucleotide sequence ID" value="NZ_AP022600.1"/>
</dbReference>